<evidence type="ECO:0000256" key="3">
    <source>
        <dbReference type="HAMAP-Rule" id="MF_01812"/>
    </source>
</evidence>
<dbReference type="Pfam" id="PF17668">
    <property type="entry name" value="Acetyltransf_17"/>
    <property type="match status" value="1"/>
</dbReference>
<dbReference type="InterPro" id="IPR051554">
    <property type="entry name" value="Acetyltransferase_Eis"/>
</dbReference>
<keyword evidence="7" id="KW-1185">Reference proteome</keyword>
<protein>
    <submittedName>
        <fullName evidence="6">UPF0256 protein</fullName>
    </submittedName>
</protein>
<dbReference type="OrthoDB" id="8399956at2"/>
<evidence type="ECO:0000313" key="7">
    <source>
        <dbReference type="Proteomes" id="UP000321181"/>
    </source>
</evidence>
<dbReference type="InterPro" id="IPR016181">
    <property type="entry name" value="Acyl_CoA_acyltransferase"/>
</dbReference>
<evidence type="ECO:0000256" key="1">
    <source>
        <dbReference type="ARBA" id="ARBA00022679"/>
    </source>
</evidence>
<dbReference type="InterPro" id="IPR022902">
    <property type="entry name" value="NAcTrfase_Eis"/>
</dbReference>
<evidence type="ECO:0000313" key="6">
    <source>
        <dbReference type="EMBL" id="GEO34013.1"/>
    </source>
</evidence>
<keyword evidence="1 3" id="KW-0808">Transferase</keyword>
<dbReference type="RefSeq" id="WP_146902918.1">
    <property type="nucleotide sequence ID" value="NZ_BAAARM010000003.1"/>
</dbReference>
<organism evidence="6 7">
    <name type="scientific">Cellulomonas aerilata</name>
    <dbReference type="NCBI Taxonomy" id="515326"/>
    <lineage>
        <taxon>Bacteria</taxon>
        <taxon>Bacillati</taxon>
        <taxon>Actinomycetota</taxon>
        <taxon>Actinomycetes</taxon>
        <taxon>Micrococcales</taxon>
        <taxon>Cellulomonadaceae</taxon>
        <taxon>Cellulomonas</taxon>
    </lineage>
</organism>
<dbReference type="Gene3D" id="3.30.1050.10">
    <property type="entry name" value="SCP2 sterol-binding domain"/>
    <property type="match status" value="1"/>
</dbReference>
<dbReference type="GO" id="GO:0030649">
    <property type="term" value="P:aminoglycoside antibiotic catabolic process"/>
    <property type="evidence" value="ECO:0007669"/>
    <property type="project" value="TreeGrafter"/>
</dbReference>
<feature type="binding site" evidence="3">
    <location>
        <begin position="85"/>
        <end position="87"/>
    </location>
    <ligand>
        <name>acetyl-CoA</name>
        <dbReference type="ChEBI" id="CHEBI:57288"/>
    </ligand>
</feature>
<dbReference type="Pfam" id="PF13530">
    <property type="entry name" value="SCP2_2"/>
    <property type="match status" value="1"/>
</dbReference>
<dbReference type="AlphaFoldDB" id="A0A512DC20"/>
<gene>
    <name evidence="6" type="ORF">CAE01nite_17380</name>
</gene>
<dbReference type="Gene3D" id="3.40.630.30">
    <property type="match status" value="2"/>
</dbReference>
<dbReference type="SUPFAM" id="SSF55718">
    <property type="entry name" value="SCP-like"/>
    <property type="match status" value="1"/>
</dbReference>
<dbReference type="InterPro" id="IPR025559">
    <property type="entry name" value="Eis_dom"/>
</dbReference>
<evidence type="ECO:0000259" key="5">
    <source>
        <dbReference type="Pfam" id="PF17668"/>
    </source>
</evidence>
<dbReference type="PANTHER" id="PTHR37817:SF1">
    <property type="entry name" value="N-ACETYLTRANSFERASE EIS"/>
    <property type="match status" value="1"/>
</dbReference>
<dbReference type="InterPro" id="IPR041380">
    <property type="entry name" value="Acetyltransf_17"/>
</dbReference>
<feature type="domain" description="Eis-like acetyltransferase" evidence="5">
    <location>
        <begin position="236"/>
        <end position="316"/>
    </location>
</feature>
<dbReference type="NCBIfam" id="NF002367">
    <property type="entry name" value="PRK01346.1-4"/>
    <property type="match status" value="1"/>
</dbReference>
<comment type="similarity">
    <text evidence="3">Belongs to the acetyltransferase Eis family.</text>
</comment>
<dbReference type="SUPFAM" id="SSF55729">
    <property type="entry name" value="Acyl-CoA N-acyltransferases (Nat)"/>
    <property type="match status" value="1"/>
</dbReference>
<reference evidence="6 7" key="1">
    <citation type="submission" date="2019-07" db="EMBL/GenBank/DDBJ databases">
        <title>Whole genome shotgun sequence of Cellulomonas aerilata NBRC 106308.</title>
        <authorList>
            <person name="Hosoyama A."/>
            <person name="Uohara A."/>
            <person name="Ohji S."/>
            <person name="Ichikawa N."/>
        </authorList>
    </citation>
    <scope>NUCLEOTIDE SEQUENCE [LARGE SCALE GENOMIC DNA]</scope>
    <source>
        <strain evidence="6 7">NBRC 106308</strain>
    </source>
</reference>
<sequence length="435" mass="46795">MTTPPAGYRFVDAKDRQEEFFDVDRMAFGMTSEPEVDAVVPVTLDWDRTLAVEDARGRFAGVHASFPFTMPVPGAAVRTSGLTWVGVRPDHRRRGLLQAMISAHFERSLSRGEPVSALFAAEAGIYGRFGYGSAADDVRLTLDRGAALRDVAGSSDLTLRLDPLDPAVHGDVVDAVHREAGRGRPGWITRDTEVLRARHLVDPPAWRRGGEPLRIVTVSAPAADAAGATGTRTPAGEGEVRGYALFRRTERWEHGRAGSTVTIRELAAVDAAAAHRLWSFLLDLDLTVTVETAMLAVDDALTHLLVDPRSTTTRLQDNVWVRLLDLPAALSARRYAAPLDLVLDVTDDRLPANAGTWRLRTTTSDAGAHVAEVERTSAPADVSVGVRELGAAYLGGRSLAAMQPAGLAVEHTPGALVAATAAFRWPLAPVCSWGW</sequence>
<feature type="binding site" evidence="3">
    <location>
        <begin position="93"/>
        <end position="98"/>
    </location>
    <ligand>
        <name>acetyl-CoA</name>
        <dbReference type="ChEBI" id="CHEBI:57288"/>
    </ligand>
</feature>
<comment type="caution">
    <text evidence="6">The sequence shown here is derived from an EMBL/GenBank/DDBJ whole genome shotgun (WGS) entry which is preliminary data.</text>
</comment>
<dbReference type="Pfam" id="PF13527">
    <property type="entry name" value="Acetyltransf_9"/>
    <property type="match status" value="1"/>
</dbReference>
<accession>A0A512DC20</accession>
<name>A0A512DC20_9CELL</name>
<comment type="subunit">
    <text evidence="3">Homohexamer; trimer of dimers.</text>
</comment>
<dbReference type="HAMAP" id="MF_01812">
    <property type="entry name" value="Eis"/>
    <property type="match status" value="1"/>
</dbReference>
<dbReference type="EMBL" id="BJYY01000013">
    <property type="protein sequence ID" value="GEO34013.1"/>
    <property type="molecule type" value="Genomic_DNA"/>
</dbReference>
<feature type="active site" description="Proton donor" evidence="3">
    <location>
        <position position="126"/>
    </location>
</feature>
<dbReference type="PANTHER" id="PTHR37817">
    <property type="entry name" value="N-ACETYLTRANSFERASE EIS"/>
    <property type="match status" value="1"/>
</dbReference>
<feature type="domain" description="Enhanced intracellular survival protein" evidence="4">
    <location>
        <begin position="326"/>
        <end position="432"/>
    </location>
</feature>
<evidence type="ECO:0000259" key="4">
    <source>
        <dbReference type="Pfam" id="PF13530"/>
    </source>
</evidence>
<dbReference type="InterPro" id="IPR036527">
    <property type="entry name" value="SCP2_sterol-bd_dom_sf"/>
</dbReference>
<evidence type="ECO:0000256" key="2">
    <source>
        <dbReference type="ARBA" id="ARBA00023315"/>
    </source>
</evidence>
<comment type="caution">
    <text evidence="3">Lacks conserved residue(s) required for the propagation of feature annotation.</text>
</comment>
<keyword evidence="2 3" id="KW-0012">Acyltransferase</keyword>
<dbReference type="GO" id="GO:0034069">
    <property type="term" value="F:aminoglycoside N-acetyltransferase activity"/>
    <property type="evidence" value="ECO:0007669"/>
    <property type="project" value="TreeGrafter"/>
</dbReference>
<proteinExistence type="inferred from homology"/>
<dbReference type="Proteomes" id="UP000321181">
    <property type="component" value="Unassembled WGS sequence"/>
</dbReference>